<accession>A0A7S1PN22</accession>
<organism evidence="2">
    <name type="scientific">Alexandrium catenella</name>
    <name type="common">Red tide dinoflagellate</name>
    <name type="synonym">Gonyaulax catenella</name>
    <dbReference type="NCBI Taxonomy" id="2925"/>
    <lineage>
        <taxon>Eukaryota</taxon>
        <taxon>Sar</taxon>
        <taxon>Alveolata</taxon>
        <taxon>Dinophyceae</taxon>
        <taxon>Gonyaulacales</taxon>
        <taxon>Pyrocystaceae</taxon>
        <taxon>Alexandrium</taxon>
    </lineage>
</organism>
<evidence type="ECO:0000256" key="1">
    <source>
        <dbReference type="SAM" id="SignalP"/>
    </source>
</evidence>
<proteinExistence type="predicted"/>
<dbReference type="AlphaFoldDB" id="A0A7S1PN22"/>
<keyword evidence="1" id="KW-0732">Signal</keyword>
<feature type="signal peptide" evidence="1">
    <location>
        <begin position="1"/>
        <end position="22"/>
    </location>
</feature>
<feature type="chain" id="PRO_5031134868" evidence="1">
    <location>
        <begin position="23"/>
        <end position="267"/>
    </location>
</feature>
<dbReference type="EMBL" id="HBGE01005382">
    <property type="protein sequence ID" value="CAD9092044.1"/>
    <property type="molecule type" value="Transcribed_RNA"/>
</dbReference>
<protein>
    <submittedName>
        <fullName evidence="2">Uncharacterized protein</fullName>
    </submittedName>
</protein>
<evidence type="ECO:0000313" key="2">
    <source>
        <dbReference type="EMBL" id="CAD9092044.1"/>
    </source>
</evidence>
<sequence>MMVQLRALSSALVASCSVAALAADITSLVQRDTRLRSAGAVEPSSECKCLGWRDAYNKYGQLCGDGHEMDIAEGVTGPTAAGIATLSKPICWQYYINLPNDPFCMRKKWGTGESAEAEWCYVSPDCQKSMPAQRGKLHTKNCTRGPGKDIALGSLKFQQLVGWAYVNKIPSHLAAQFAYVTWPGMNFEDVQEFWGLEAPLYAAPITADVRNLLQAVADSGRATFMKGNAGEHPPYAVAEGKKFFIGTARESEDDISWSCVAGCAPSR</sequence>
<reference evidence="2" key="1">
    <citation type="submission" date="2021-01" db="EMBL/GenBank/DDBJ databases">
        <authorList>
            <person name="Corre E."/>
            <person name="Pelletier E."/>
            <person name="Niang G."/>
            <person name="Scheremetjew M."/>
            <person name="Finn R."/>
            <person name="Kale V."/>
            <person name="Holt S."/>
            <person name="Cochrane G."/>
            <person name="Meng A."/>
            <person name="Brown T."/>
            <person name="Cohen L."/>
        </authorList>
    </citation>
    <scope>NUCLEOTIDE SEQUENCE</scope>
    <source>
        <strain evidence="2">OF101</strain>
    </source>
</reference>
<name>A0A7S1PN22_ALECA</name>
<gene>
    <name evidence="2" type="ORF">ACAT0790_LOCUS3273</name>
</gene>